<dbReference type="PANTHER" id="PTHR10366:SF564">
    <property type="entry name" value="STEROL-4-ALPHA-CARBOXYLATE 3-DEHYDROGENASE, DECARBOXYLATING"/>
    <property type="match status" value="1"/>
</dbReference>
<evidence type="ECO:0000313" key="5">
    <source>
        <dbReference type="Proteomes" id="UP000371977"/>
    </source>
</evidence>
<dbReference type="InterPro" id="IPR036291">
    <property type="entry name" value="NAD(P)-bd_dom_sf"/>
</dbReference>
<comment type="similarity">
    <text evidence="2">Belongs to the NAD(P)-dependent epimerase/dehydratase family. Dihydroflavonol-4-reductase subfamily.</text>
</comment>
<dbReference type="SUPFAM" id="SSF51735">
    <property type="entry name" value="NAD(P)-binding Rossmann-fold domains"/>
    <property type="match status" value="1"/>
</dbReference>
<comment type="caution">
    <text evidence="4">The sequence shown here is derived from an EMBL/GenBank/DDBJ whole genome shotgun (WGS) entry which is preliminary data.</text>
</comment>
<dbReference type="Gene3D" id="3.40.50.720">
    <property type="entry name" value="NAD(P)-binding Rossmann-like Domain"/>
    <property type="match status" value="1"/>
</dbReference>
<gene>
    <name evidence="4" type="ORF">ESZ50_10760</name>
</gene>
<dbReference type="PANTHER" id="PTHR10366">
    <property type="entry name" value="NAD DEPENDENT EPIMERASE/DEHYDRATASE"/>
    <property type="match status" value="1"/>
</dbReference>
<accession>A0A6C2C265</accession>
<evidence type="ECO:0000256" key="1">
    <source>
        <dbReference type="ARBA" id="ARBA00023002"/>
    </source>
</evidence>
<reference evidence="4 5" key="1">
    <citation type="submission" date="2019-01" db="EMBL/GenBank/DDBJ databases">
        <title>Weissella sp. nov., a novel lactic acid bacterium isolated from animal feces.</title>
        <authorList>
            <person name="Wang L.-T."/>
        </authorList>
    </citation>
    <scope>NUCLEOTIDE SEQUENCE [LARGE SCALE GENOMIC DNA]</scope>
    <source>
        <strain evidence="4 5">8H-2</strain>
    </source>
</reference>
<dbReference type="GO" id="GO:0016616">
    <property type="term" value="F:oxidoreductase activity, acting on the CH-OH group of donors, NAD or NADP as acceptor"/>
    <property type="evidence" value="ECO:0007669"/>
    <property type="project" value="TreeGrafter"/>
</dbReference>
<protein>
    <submittedName>
        <fullName evidence="4">NAD-dependent epimerase/dehydratase family protein</fullName>
    </submittedName>
</protein>
<feature type="domain" description="NAD-dependent epimerase/dehydratase" evidence="3">
    <location>
        <begin position="5"/>
        <end position="240"/>
    </location>
</feature>
<dbReference type="AlphaFoldDB" id="A0A6C2C265"/>
<name>A0A6C2C265_9LACO</name>
<evidence type="ECO:0000313" key="4">
    <source>
        <dbReference type="EMBL" id="TYC47897.1"/>
    </source>
</evidence>
<sequence>MSKTVLVTGGNGFLGSHIVLQLLQAGYTVRTSVRSAAGRADLIKTLSEHGIDNLDHLTFFIADILADEQWAKAFDGVNYFLSVASPVFFQKEPANEMTEISKAGTLRLLRFAKAAHVEKIVMTSNYGAIGFSSFDKTKLITEADWTDANQKGLSPYEKSKLLAERAAWDYAKKHQLNFTTINPVAMFGPSLNHHFSGSFNIIKNLQNSTMKRIPDIALNVVDVRDVAKLHLLAMENPAATNQRFIASATGEITFMEIAQIIKQQSNTKMKLKKLPTFALKIAAPFNNSAQEALLLIKLNRQVSNEKAKRLLGWHETRNNTEIILASLASLSQV</sequence>
<dbReference type="RefSeq" id="WP_148623858.1">
    <property type="nucleotide sequence ID" value="NZ_SDGZ01000027.1"/>
</dbReference>
<dbReference type="InterPro" id="IPR050425">
    <property type="entry name" value="NAD(P)_dehydrat-like"/>
</dbReference>
<evidence type="ECO:0000256" key="2">
    <source>
        <dbReference type="ARBA" id="ARBA00023445"/>
    </source>
</evidence>
<dbReference type="EMBL" id="SDGZ01000027">
    <property type="protein sequence ID" value="TYC47897.1"/>
    <property type="molecule type" value="Genomic_DNA"/>
</dbReference>
<organism evidence="4 5">
    <name type="scientific">Weissella muntiaci</name>
    <dbReference type="NCBI Taxonomy" id="2508881"/>
    <lineage>
        <taxon>Bacteria</taxon>
        <taxon>Bacillati</taxon>
        <taxon>Bacillota</taxon>
        <taxon>Bacilli</taxon>
        <taxon>Lactobacillales</taxon>
        <taxon>Lactobacillaceae</taxon>
        <taxon>Weissella</taxon>
    </lineage>
</organism>
<dbReference type="Pfam" id="PF01370">
    <property type="entry name" value="Epimerase"/>
    <property type="match status" value="1"/>
</dbReference>
<evidence type="ECO:0000259" key="3">
    <source>
        <dbReference type="Pfam" id="PF01370"/>
    </source>
</evidence>
<dbReference type="OrthoDB" id="9778052at2"/>
<keyword evidence="1" id="KW-0560">Oxidoreductase</keyword>
<dbReference type="Proteomes" id="UP000371977">
    <property type="component" value="Unassembled WGS sequence"/>
</dbReference>
<dbReference type="InterPro" id="IPR001509">
    <property type="entry name" value="Epimerase_deHydtase"/>
</dbReference>
<dbReference type="FunFam" id="3.40.50.720:FF:000336">
    <property type="entry name" value="Aldehyde reductase"/>
    <property type="match status" value="1"/>
</dbReference>
<proteinExistence type="inferred from homology"/>
<keyword evidence="5" id="KW-1185">Reference proteome</keyword>